<dbReference type="EMBL" id="JARTFS010000012">
    <property type="protein sequence ID" value="MED4402702.1"/>
    <property type="molecule type" value="Genomic_DNA"/>
</dbReference>
<protein>
    <submittedName>
        <fullName evidence="3">DUF4367 domain-containing protein</fullName>
    </submittedName>
</protein>
<feature type="signal peptide" evidence="1">
    <location>
        <begin position="1"/>
        <end position="21"/>
    </location>
</feature>
<sequence>MRCLLKILAIFILSLPLGVQAKEIKYNHENITISEIKEKVDFKVFSPEKIPNDWTLEIKTYPSDEKDNITQFKLHYMDHNDENLMVGILEKKERPTDVIKRAPETERIDINGNIGYFHEWYGNGELDKKGRKITGGILTWIQEGTYLEMNSLDIDKEQILEIARSMK</sequence>
<evidence type="ECO:0000259" key="2">
    <source>
        <dbReference type="Pfam" id="PF14285"/>
    </source>
</evidence>
<keyword evidence="1" id="KW-0732">Signal</keyword>
<dbReference type="InterPro" id="IPR025377">
    <property type="entry name" value="DUF4367"/>
</dbReference>
<evidence type="ECO:0000313" key="4">
    <source>
        <dbReference type="Proteomes" id="UP001342826"/>
    </source>
</evidence>
<feature type="domain" description="DUF4367" evidence="2">
    <location>
        <begin position="46"/>
        <end position="166"/>
    </location>
</feature>
<proteinExistence type="predicted"/>
<keyword evidence="4" id="KW-1185">Reference proteome</keyword>
<dbReference type="Pfam" id="PF14285">
    <property type="entry name" value="DUF4367"/>
    <property type="match status" value="1"/>
</dbReference>
<feature type="chain" id="PRO_5047456172" evidence="1">
    <location>
        <begin position="22"/>
        <end position="167"/>
    </location>
</feature>
<evidence type="ECO:0000313" key="3">
    <source>
        <dbReference type="EMBL" id="MED4402702.1"/>
    </source>
</evidence>
<accession>A0ABU6NZZ7</accession>
<organism evidence="3 4">
    <name type="scientific">Metabacillus fastidiosus</name>
    <dbReference type="NCBI Taxonomy" id="1458"/>
    <lineage>
        <taxon>Bacteria</taxon>
        <taxon>Bacillati</taxon>
        <taxon>Bacillota</taxon>
        <taxon>Bacilli</taxon>
        <taxon>Bacillales</taxon>
        <taxon>Bacillaceae</taxon>
        <taxon>Metabacillus</taxon>
    </lineage>
</organism>
<evidence type="ECO:0000256" key="1">
    <source>
        <dbReference type="SAM" id="SignalP"/>
    </source>
</evidence>
<gene>
    <name evidence="3" type="ORF">P9271_15395</name>
</gene>
<name>A0ABU6NZZ7_9BACI</name>
<dbReference type="RefSeq" id="WP_328015506.1">
    <property type="nucleotide sequence ID" value="NZ_JARTFS010000012.1"/>
</dbReference>
<dbReference type="Proteomes" id="UP001342826">
    <property type="component" value="Unassembled WGS sequence"/>
</dbReference>
<comment type="caution">
    <text evidence="3">The sequence shown here is derived from an EMBL/GenBank/DDBJ whole genome shotgun (WGS) entry which is preliminary data.</text>
</comment>
<reference evidence="3 4" key="1">
    <citation type="submission" date="2023-03" db="EMBL/GenBank/DDBJ databases">
        <title>Bacillus Genome Sequencing.</title>
        <authorList>
            <person name="Dunlap C."/>
        </authorList>
    </citation>
    <scope>NUCLEOTIDE SEQUENCE [LARGE SCALE GENOMIC DNA]</scope>
    <source>
        <strain evidence="3 4">NRS-1717</strain>
    </source>
</reference>